<organism evidence="2 3">
    <name type="scientific">Seminavis robusta</name>
    <dbReference type="NCBI Taxonomy" id="568900"/>
    <lineage>
        <taxon>Eukaryota</taxon>
        <taxon>Sar</taxon>
        <taxon>Stramenopiles</taxon>
        <taxon>Ochrophyta</taxon>
        <taxon>Bacillariophyta</taxon>
        <taxon>Bacillariophyceae</taxon>
        <taxon>Bacillariophycidae</taxon>
        <taxon>Naviculales</taxon>
        <taxon>Naviculaceae</taxon>
        <taxon>Seminavis</taxon>
    </lineage>
</organism>
<proteinExistence type="predicted"/>
<name>A0A9N8ESM0_9STRA</name>
<evidence type="ECO:0000313" key="2">
    <source>
        <dbReference type="EMBL" id="CAB9527377.1"/>
    </source>
</evidence>
<protein>
    <submittedName>
        <fullName evidence="2">Uncharacterized protein</fullName>
    </submittedName>
</protein>
<dbReference type="AlphaFoldDB" id="A0A9N8ESM0"/>
<keyword evidence="3" id="KW-1185">Reference proteome</keyword>
<gene>
    <name evidence="2" type="ORF">SEMRO_1985_G309470.1</name>
</gene>
<sequence length="89" mass="9347">MMGGQMGPGMMGGNMMGGQMMGGQMGPGMMGGQMGPGMMGGNMPSQMGNLQRLRQMQQMELFGRQMNPVPVGGAGEEPFGRMGSFRPHC</sequence>
<comment type="caution">
    <text evidence="2">The sequence shown here is derived from an EMBL/GenBank/DDBJ whole genome shotgun (WGS) entry which is preliminary data.</text>
</comment>
<evidence type="ECO:0000256" key="1">
    <source>
        <dbReference type="SAM" id="MobiDB-lite"/>
    </source>
</evidence>
<reference evidence="2" key="1">
    <citation type="submission" date="2020-06" db="EMBL/GenBank/DDBJ databases">
        <authorList>
            <consortium name="Plant Systems Biology data submission"/>
        </authorList>
    </citation>
    <scope>NUCLEOTIDE SEQUENCE</scope>
    <source>
        <strain evidence="2">D6</strain>
    </source>
</reference>
<accession>A0A9N8ESM0</accession>
<dbReference type="Proteomes" id="UP001153069">
    <property type="component" value="Unassembled WGS sequence"/>
</dbReference>
<evidence type="ECO:0000313" key="3">
    <source>
        <dbReference type="Proteomes" id="UP001153069"/>
    </source>
</evidence>
<feature type="compositionally biased region" description="Gly residues" evidence="1">
    <location>
        <begin position="25"/>
        <end position="40"/>
    </location>
</feature>
<feature type="region of interest" description="Disordered" evidence="1">
    <location>
        <begin position="66"/>
        <end position="89"/>
    </location>
</feature>
<dbReference type="EMBL" id="CAICTM010001983">
    <property type="protein sequence ID" value="CAB9527377.1"/>
    <property type="molecule type" value="Genomic_DNA"/>
</dbReference>
<feature type="region of interest" description="Disordered" evidence="1">
    <location>
        <begin position="25"/>
        <end position="47"/>
    </location>
</feature>